<dbReference type="GO" id="GO:0043164">
    <property type="term" value="P:Gram-negative-bacterium-type cell wall biogenesis"/>
    <property type="evidence" value="ECO:0007669"/>
    <property type="project" value="TreeGrafter"/>
</dbReference>
<accession>A0A358DYM5</accession>
<evidence type="ECO:0000313" key="4">
    <source>
        <dbReference type="Proteomes" id="UP000264779"/>
    </source>
</evidence>
<dbReference type="GO" id="GO:0000270">
    <property type="term" value="P:peptidoglycan metabolic process"/>
    <property type="evidence" value="ECO:0007669"/>
    <property type="project" value="TreeGrafter"/>
</dbReference>
<dbReference type="PANTHER" id="PTHR30336:SF4">
    <property type="entry name" value="ENVELOPE BIOGENESIS FACTOR ELYC"/>
    <property type="match status" value="1"/>
</dbReference>
<keyword evidence="1" id="KW-0472">Membrane</keyword>
<sequence>MDFIKPIALFFVSPLNITVLLAAIAVLLWRGNKPQTAHRCGLLALTVFIVFSQPYVANLLLYPLEFGSLSVKSEQIVTDSSVDVIYVPACYYETKGDITEIARFSPCSLQRLTQAAILAKQTTARVVVTGGHFLADKEVAYADKAKSLLMALGVAADSISAIAEGTTTMEEIVAARELFANKHVLVVSSATHGYRLQAMFTALAKRMDFYPVDYNSNGDLAVFLSIPSASALESSHKSLYEYAAIIKHILTENS</sequence>
<feature type="transmembrane region" description="Helical" evidence="1">
    <location>
        <begin position="41"/>
        <end position="64"/>
    </location>
</feature>
<dbReference type="Proteomes" id="UP000264779">
    <property type="component" value="Unassembled WGS sequence"/>
</dbReference>
<gene>
    <name evidence="3" type="ORF">DEB45_08960</name>
</gene>
<protein>
    <recommendedName>
        <fullName evidence="2">DUF218 domain-containing protein</fullName>
    </recommendedName>
</protein>
<reference evidence="3 4" key="1">
    <citation type="journal article" date="2018" name="Nat. Biotechnol.">
        <title>A standardized bacterial taxonomy based on genome phylogeny substantially revises the tree of life.</title>
        <authorList>
            <person name="Parks D.H."/>
            <person name="Chuvochina M."/>
            <person name="Waite D.W."/>
            <person name="Rinke C."/>
            <person name="Skarshewski A."/>
            <person name="Chaumeil P.A."/>
            <person name="Hugenholtz P."/>
        </authorList>
    </citation>
    <scope>NUCLEOTIDE SEQUENCE [LARGE SCALE GENOMIC DNA]</scope>
    <source>
        <strain evidence="3">UBA11621</strain>
    </source>
</reference>
<proteinExistence type="predicted"/>
<dbReference type="InterPro" id="IPR051599">
    <property type="entry name" value="Cell_Envelope_Assoc"/>
</dbReference>
<dbReference type="PANTHER" id="PTHR30336">
    <property type="entry name" value="INNER MEMBRANE PROTEIN, PROBABLE PERMEASE"/>
    <property type="match status" value="1"/>
</dbReference>
<dbReference type="AlphaFoldDB" id="A0A358DYM5"/>
<evidence type="ECO:0000256" key="1">
    <source>
        <dbReference type="SAM" id="Phobius"/>
    </source>
</evidence>
<keyword evidence="1" id="KW-0812">Transmembrane</keyword>
<dbReference type="EMBL" id="DONK01000129">
    <property type="protein sequence ID" value="HBU51379.1"/>
    <property type="molecule type" value="Genomic_DNA"/>
</dbReference>
<evidence type="ECO:0000259" key="2">
    <source>
        <dbReference type="Pfam" id="PF02698"/>
    </source>
</evidence>
<evidence type="ECO:0000313" key="3">
    <source>
        <dbReference type="EMBL" id="HBU51379.1"/>
    </source>
</evidence>
<name>A0A358DYM5_9ALTE</name>
<feature type="domain" description="DUF218" evidence="2">
    <location>
        <begin position="107"/>
        <end position="243"/>
    </location>
</feature>
<keyword evidence="1" id="KW-1133">Transmembrane helix</keyword>
<dbReference type="GO" id="GO:0005886">
    <property type="term" value="C:plasma membrane"/>
    <property type="evidence" value="ECO:0007669"/>
    <property type="project" value="TreeGrafter"/>
</dbReference>
<feature type="transmembrane region" description="Helical" evidence="1">
    <location>
        <begin position="6"/>
        <end position="29"/>
    </location>
</feature>
<organism evidence="3 4">
    <name type="scientific">Alteromonas australica</name>
    <dbReference type="NCBI Taxonomy" id="589873"/>
    <lineage>
        <taxon>Bacteria</taxon>
        <taxon>Pseudomonadati</taxon>
        <taxon>Pseudomonadota</taxon>
        <taxon>Gammaproteobacteria</taxon>
        <taxon>Alteromonadales</taxon>
        <taxon>Alteromonadaceae</taxon>
        <taxon>Alteromonas/Salinimonas group</taxon>
        <taxon>Alteromonas</taxon>
    </lineage>
</organism>
<dbReference type="InterPro" id="IPR003848">
    <property type="entry name" value="DUF218"/>
</dbReference>
<comment type="caution">
    <text evidence="3">The sequence shown here is derived from an EMBL/GenBank/DDBJ whole genome shotgun (WGS) entry which is preliminary data.</text>
</comment>
<dbReference type="Pfam" id="PF02698">
    <property type="entry name" value="DUF218"/>
    <property type="match status" value="1"/>
</dbReference>
<dbReference type="CDD" id="cd06259">
    <property type="entry name" value="YdcF-like"/>
    <property type="match status" value="1"/>
</dbReference>